<organism evidence="2 3">
    <name type="scientific">Abeliophyllum distichum</name>
    <dbReference type="NCBI Taxonomy" id="126358"/>
    <lineage>
        <taxon>Eukaryota</taxon>
        <taxon>Viridiplantae</taxon>
        <taxon>Streptophyta</taxon>
        <taxon>Embryophyta</taxon>
        <taxon>Tracheophyta</taxon>
        <taxon>Spermatophyta</taxon>
        <taxon>Magnoliopsida</taxon>
        <taxon>eudicotyledons</taxon>
        <taxon>Gunneridae</taxon>
        <taxon>Pentapetalae</taxon>
        <taxon>asterids</taxon>
        <taxon>lamiids</taxon>
        <taxon>Lamiales</taxon>
        <taxon>Oleaceae</taxon>
        <taxon>Forsythieae</taxon>
        <taxon>Abeliophyllum</taxon>
    </lineage>
</organism>
<evidence type="ECO:0000259" key="1">
    <source>
        <dbReference type="Pfam" id="PF13963"/>
    </source>
</evidence>
<gene>
    <name evidence="2" type="ORF">Adt_28364</name>
</gene>
<name>A0ABD1RX19_9LAMI</name>
<dbReference type="Pfam" id="PF13963">
    <property type="entry name" value="Transpos_assoc"/>
    <property type="match status" value="1"/>
</dbReference>
<dbReference type="InterPro" id="IPR029480">
    <property type="entry name" value="Transpos_assoc"/>
</dbReference>
<sequence length="133" mass="15294">MEIDKSWIKLNRKQAKSVEFWHGLKAFINMARPLANDRGMIQCPCKKCINMMMQLVDDVESHIFHHGFYENYERWIYHGESEEGPVNMQGQNEGLVAEDEMADVLNDVVRDDSAAAASDLGYDDLFDALHSKK</sequence>
<comment type="caution">
    <text evidence="2">The sequence shown here is derived from an EMBL/GenBank/DDBJ whole genome shotgun (WGS) entry which is preliminary data.</text>
</comment>
<evidence type="ECO:0000313" key="3">
    <source>
        <dbReference type="Proteomes" id="UP001604336"/>
    </source>
</evidence>
<dbReference type="AlphaFoldDB" id="A0ABD1RX19"/>
<accession>A0ABD1RX19</accession>
<proteinExistence type="predicted"/>
<dbReference type="Proteomes" id="UP001604336">
    <property type="component" value="Unassembled WGS sequence"/>
</dbReference>
<evidence type="ECO:0000313" key="2">
    <source>
        <dbReference type="EMBL" id="KAL2492736.1"/>
    </source>
</evidence>
<keyword evidence="3" id="KW-1185">Reference proteome</keyword>
<feature type="domain" description="Transposase-associated" evidence="1">
    <location>
        <begin position="5"/>
        <end position="80"/>
    </location>
</feature>
<protein>
    <submittedName>
        <fullName evidence="2">Transpos assoc domain-containing protein</fullName>
    </submittedName>
</protein>
<reference evidence="3" key="1">
    <citation type="submission" date="2024-07" db="EMBL/GenBank/DDBJ databases">
        <title>Two chromosome-level genome assemblies of Korean endemic species Abeliophyllum distichum and Forsythia ovata (Oleaceae).</title>
        <authorList>
            <person name="Jang H."/>
        </authorList>
    </citation>
    <scope>NUCLEOTIDE SEQUENCE [LARGE SCALE GENOMIC DNA]</scope>
</reference>
<dbReference type="EMBL" id="JBFOLK010000008">
    <property type="protein sequence ID" value="KAL2492736.1"/>
    <property type="molecule type" value="Genomic_DNA"/>
</dbReference>